<evidence type="ECO:0000256" key="3">
    <source>
        <dbReference type="ARBA" id="ARBA00006577"/>
    </source>
</evidence>
<evidence type="ECO:0000313" key="13">
    <source>
        <dbReference type="Proteomes" id="UP000198598"/>
    </source>
</evidence>
<dbReference type="STRING" id="662367.SAMN05216167_11384"/>
<dbReference type="Pfam" id="PF00254">
    <property type="entry name" value="FKBP_C"/>
    <property type="match status" value="1"/>
</dbReference>
<dbReference type="PANTHER" id="PTHR47861">
    <property type="entry name" value="FKBP-TYPE PEPTIDYL-PROLYL CIS-TRANS ISOMERASE SLYD"/>
    <property type="match status" value="1"/>
</dbReference>
<dbReference type="AlphaFoldDB" id="A0A1I2A8N9"/>
<dbReference type="EC" id="5.2.1.8" evidence="10"/>
<dbReference type="Proteomes" id="UP000198598">
    <property type="component" value="Unassembled WGS sequence"/>
</dbReference>
<dbReference type="GO" id="GO:0005737">
    <property type="term" value="C:cytoplasm"/>
    <property type="evidence" value="ECO:0007669"/>
    <property type="project" value="UniProtKB-SubCell"/>
</dbReference>
<reference evidence="12 13" key="1">
    <citation type="submission" date="2016-10" db="EMBL/GenBank/DDBJ databases">
        <authorList>
            <person name="de Groot N.N."/>
        </authorList>
    </citation>
    <scope>NUCLEOTIDE SEQUENCE [LARGE SCALE GENOMIC DNA]</scope>
    <source>
        <strain evidence="12 13">DSM 26130</strain>
    </source>
</reference>
<comment type="subcellular location">
    <subcellularLocation>
        <location evidence="2">Cytoplasm</location>
    </subcellularLocation>
</comment>
<evidence type="ECO:0000256" key="4">
    <source>
        <dbReference type="ARBA" id="ARBA00022490"/>
    </source>
</evidence>
<comment type="catalytic activity">
    <reaction evidence="1 9 10">
        <text>[protein]-peptidylproline (omega=180) = [protein]-peptidylproline (omega=0)</text>
        <dbReference type="Rhea" id="RHEA:16237"/>
        <dbReference type="Rhea" id="RHEA-COMP:10747"/>
        <dbReference type="Rhea" id="RHEA-COMP:10748"/>
        <dbReference type="ChEBI" id="CHEBI:83833"/>
        <dbReference type="ChEBI" id="CHEBI:83834"/>
        <dbReference type="EC" id="5.2.1.8"/>
    </reaction>
</comment>
<dbReference type="GO" id="GO:0003755">
    <property type="term" value="F:peptidyl-prolyl cis-trans isomerase activity"/>
    <property type="evidence" value="ECO:0007669"/>
    <property type="project" value="UniProtKB-UniRule"/>
</dbReference>
<evidence type="ECO:0000256" key="5">
    <source>
        <dbReference type="ARBA" id="ARBA00023110"/>
    </source>
</evidence>
<organism evidence="12 13">
    <name type="scientific">Spirosoma endophyticum</name>
    <dbReference type="NCBI Taxonomy" id="662367"/>
    <lineage>
        <taxon>Bacteria</taxon>
        <taxon>Pseudomonadati</taxon>
        <taxon>Bacteroidota</taxon>
        <taxon>Cytophagia</taxon>
        <taxon>Cytophagales</taxon>
        <taxon>Cytophagaceae</taxon>
        <taxon>Spirosoma</taxon>
    </lineage>
</organism>
<dbReference type="PROSITE" id="PS50059">
    <property type="entry name" value="FKBP_PPIASE"/>
    <property type="match status" value="1"/>
</dbReference>
<gene>
    <name evidence="12" type="ORF">SAMN05216167_11384</name>
</gene>
<keyword evidence="4" id="KW-0963">Cytoplasm</keyword>
<keyword evidence="6" id="KW-0143">Chaperone</keyword>
<evidence type="ECO:0000256" key="9">
    <source>
        <dbReference type="PROSITE-ProRule" id="PRU00277"/>
    </source>
</evidence>
<evidence type="ECO:0000259" key="11">
    <source>
        <dbReference type="PROSITE" id="PS50059"/>
    </source>
</evidence>
<protein>
    <recommendedName>
        <fullName evidence="10">Peptidyl-prolyl cis-trans isomerase</fullName>
        <ecNumber evidence="10">5.2.1.8</ecNumber>
    </recommendedName>
</protein>
<keyword evidence="7 9" id="KW-0413">Isomerase</keyword>
<accession>A0A1I2A8N9</accession>
<sequence length="200" mass="21923">MQAVHYVSETLPLKSIGKKLYQYKSNFVGLVVVVKRLTLCIRRLIMNITKNKVAAIHYTLRDSNGTVLDSSQGRDPLYYLHGANNLIPGMEEGLEGRTKGEHLQLDVAPEKGYGKRDPALVEEVPLKAFGGQNIEVGMQFEANDGQVITVTKVGSDSVTVDANHPLADQNLYFDVEVLDVRDATADELAHGHVHGPGGHH</sequence>
<evidence type="ECO:0000256" key="2">
    <source>
        <dbReference type="ARBA" id="ARBA00004496"/>
    </source>
</evidence>
<dbReference type="Gene3D" id="3.10.50.40">
    <property type="match status" value="1"/>
</dbReference>
<keyword evidence="13" id="KW-1185">Reference proteome</keyword>
<dbReference type="PANTHER" id="PTHR47861:SF3">
    <property type="entry name" value="FKBP-TYPE PEPTIDYL-PROLYL CIS-TRANS ISOMERASE SLYD"/>
    <property type="match status" value="1"/>
</dbReference>
<dbReference type="EMBL" id="FOLQ01000013">
    <property type="protein sequence ID" value="SFE39170.1"/>
    <property type="molecule type" value="Genomic_DNA"/>
</dbReference>
<evidence type="ECO:0000313" key="12">
    <source>
        <dbReference type="EMBL" id="SFE39170.1"/>
    </source>
</evidence>
<feature type="domain" description="PPIase FKBP-type" evidence="11">
    <location>
        <begin position="51"/>
        <end position="125"/>
    </location>
</feature>
<evidence type="ECO:0000256" key="7">
    <source>
        <dbReference type="ARBA" id="ARBA00023235"/>
    </source>
</evidence>
<evidence type="ECO:0000256" key="8">
    <source>
        <dbReference type="ARBA" id="ARBA00037071"/>
    </source>
</evidence>
<dbReference type="SUPFAM" id="SSF54534">
    <property type="entry name" value="FKBP-like"/>
    <property type="match status" value="1"/>
</dbReference>
<comment type="function">
    <text evidence="8">Also involved in hydrogenase metallocenter assembly, probably by participating in the nickel insertion step. This function in hydrogenase biosynthesis requires chaperone activity and the presence of the metal-binding domain, but not PPIase activity.</text>
</comment>
<keyword evidence="5 9" id="KW-0697">Rotamase</keyword>
<evidence type="ECO:0000256" key="6">
    <source>
        <dbReference type="ARBA" id="ARBA00023186"/>
    </source>
</evidence>
<comment type="similarity">
    <text evidence="3 10">Belongs to the FKBP-type PPIase family.</text>
</comment>
<dbReference type="InterPro" id="IPR001179">
    <property type="entry name" value="PPIase_FKBP_dom"/>
</dbReference>
<name>A0A1I2A8N9_9BACT</name>
<proteinExistence type="inferred from homology"/>
<evidence type="ECO:0000256" key="1">
    <source>
        <dbReference type="ARBA" id="ARBA00000971"/>
    </source>
</evidence>
<dbReference type="InterPro" id="IPR046357">
    <property type="entry name" value="PPIase_dom_sf"/>
</dbReference>
<dbReference type="GO" id="GO:0042026">
    <property type="term" value="P:protein refolding"/>
    <property type="evidence" value="ECO:0007669"/>
    <property type="project" value="UniProtKB-ARBA"/>
</dbReference>
<evidence type="ECO:0000256" key="10">
    <source>
        <dbReference type="RuleBase" id="RU003915"/>
    </source>
</evidence>